<dbReference type="GO" id="GO:0006400">
    <property type="term" value="P:tRNA modification"/>
    <property type="evidence" value="ECO:0007669"/>
    <property type="project" value="InterPro"/>
</dbReference>
<evidence type="ECO:0000259" key="5">
    <source>
        <dbReference type="Pfam" id="PF01702"/>
    </source>
</evidence>
<evidence type="ECO:0000256" key="4">
    <source>
        <dbReference type="ARBA" id="ARBA00022723"/>
    </source>
</evidence>
<feature type="domain" description="tRNA-guanine(15) transglycosylase-like" evidence="5">
    <location>
        <begin position="25"/>
        <end position="382"/>
    </location>
</feature>
<comment type="caution">
    <text evidence="6">The sequence shown here is derived from an EMBL/GenBank/DDBJ whole genome shotgun (WGS) entry which is preliminary data.</text>
</comment>
<keyword evidence="2" id="KW-0808">Transferase</keyword>
<keyword evidence="1" id="KW-0328">Glycosyltransferase</keyword>
<accession>A0A2H0PWY2</accession>
<dbReference type="PANTHER" id="PTHR43468:SF1">
    <property type="entry name" value="TRNA-GUANOSINE(34) QUEUINE TRANSGLYCOSYLASE"/>
    <property type="match status" value="1"/>
</dbReference>
<dbReference type="PANTHER" id="PTHR43468">
    <property type="match status" value="1"/>
</dbReference>
<protein>
    <submittedName>
        <fullName evidence="6">tRNA guanosine(34) transglycosylase Tgt</fullName>
    </submittedName>
</protein>
<proteinExistence type="predicted"/>
<evidence type="ECO:0000256" key="1">
    <source>
        <dbReference type="ARBA" id="ARBA00022676"/>
    </source>
</evidence>
<dbReference type="Pfam" id="PF01702">
    <property type="entry name" value="TGT"/>
    <property type="match status" value="1"/>
</dbReference>
<dbReference type="GO" id="GO:0008479">
    <property type="term" value="F:tRNA-guanosine(34) queuine transglycosylase activity"/>
    <property type="evidence" value="ECO:0007669"/>
    <property type="project" value="InterPro"/>
</dbReference>
<keyword evidence="4" id="KW-0479">Metal-binding</keyword>
<dbReference type="InterPro" id="IPR004803">
    <property type="entry name" value="TGT"/>
</dbReference>
<evidence type="ECO:0000313" key="6">
    <source>
        <dbReference type="EMBL" id="PIR26572.1"/>
    </source>
</evidence>
<dbReference type="EMBL" id="PCXE01000017">
    <property type="protein sequence ID" value="PIR26572.1"/>
    <property type="molecule type" value="Genomic_DNA"/>
</dbReference>
<dbReference type="NCBIfam" id="TIGR00430">
    <property type="entry name" value="Q_tRNA_tgt"/>
    <property type="match status" value="1"/>
</dbReference>
<dbReference type="AlphaFoldDB" id="A0A2H0PWY2"/>
<evidence type="ECO:0000313" key="7">
    <source>
        <dbReference type="Proteomes" id="UP000236846"/>
    </source>
</evidence>
<gene>
    <name evidence="6" type="primary">tgt</name>
    <name evidence="6" type="ORF">COV41_00885</name>
</gene>
<sequence>MIFEIKTVFIKMAFDLNKYLKEYVIRGGKVQFPMYLPDATRAVTRSVDSSDLEIIGIEAVVINTYHLMSTPGTTVIEQAGGVKQFMHWNGLAVSDSGGFQILSLIYETSLSGQIKDEGVIFYQKGKKRKKEIFTPEKSIQIQFALNPDIMICLDDCPHMKATRGEVEISVKRTIEWAKRCKEEFDKQVEQRKMNALLRPLLFAVIQGGSHKDLREQCGQALQDIGFDGYGFGGWPMHPQTGKLDKDILQFTAQLMPHNKPKFALGVGTPQDIVDGFFMGYTIFDCVLPTRDARHQRMYVLSKSMNDLDITKDRVFEYLDLEKEKYTRDFRPISEFCDCPTCKNYSRAYVHHLFKIEETLAYRLATMHNLRTYTQTIELLRKYVCGDG</sequence>
<dbReference type="InterPro" id="IPR002616">
    <property type="entry name" value="tRNA_ribo_trans-like"/>
</dbReference>
<dbReference type="GO" id="GO:0046872">
    <property type="term" value="F:metal ion binding"/>
    <property type="evidence" value="ECO:0007669"/>
    <property type="project" value="UniProtKB-KW"/>
</dbReference>
<dbReference type="NCBIfam" id="TIGR00449">
    <property type="entry name" value="tgt_general"/>
    <property type="match status" value="1"/>
</dbReference>
<dbReference type="SUPFAM" id="SSF51713">
    <property type="entry name" value="tRNA-guanine transglycosylase"/>
    <property type="match status" value="1"/>
</dbReference>
<dbReference type="InterPro" id="IPR036511">
    <property type="entry name" value="TGT-like_sf"/>
</dbReference>
<organism evidence="6 7">
    <name type="scientific">Candidatus Brennerbacteria bacterium CG11_big_fil_rev_8_21_14_0_20_43_10</name>
    <dbReference type="NCBI Taxonomy" id="1974523"/>
    <lineage>
        <taxon>Bacteria</taxon>
        <taxon>Candidatus Brenneribacteriota</taxon>
    </lineage>
</organism>
<evidence type="ECO:0000256" key="2">
    <source>
        <dbReference type="ARBA" id="ARBA00022679"/>
    </source>
</evidence>
<dbReference type="Proteomes" id="UP000236846">
    <property type="component" value="Unassembled WGS sequence"/>
</dbReference>
<keyword evidence="3" id="KW-0819">tRNA processing</keyword>
<name>A0A2H0PWY2_9BACT</name>
<evidence type="ECO:0000256" key="3">
    <source>
        <dbReference type="ARBA" id="ARBA00022694"/>
    </source>
</evidence>
<dbReference type="Gene3D" id="3.20.20.105">
    <property type="entry name" value="Queuine tRNA-ribosyltransferase-like"/>
    <property type="match status" value="1"/>
</dbReference>
<reference evidence="6 7" key="1">
    <citation type="submission" date="2017-09" db="EMBL/GenBank/DDBJ databases">
        <title>Depth-based differentiation of microbial function through sediment-hosted aquifers and enrichment of novel symbionts in the deep terrestrial subsurface.</title>
        <authorList>
            <person name="Probst A.J."/>
            <person name="Ladd B."/>
            <person name="Jarett J.K."/>
            <person name="Geller-Mcgrath D.E."/>
            <person name="Sieber C.M."/>
            <person name="Emerson J.B."/>
            <person name="Anantharaman K."/>
            <person name="Thomas B.C."/>
            <person name="Malmstrom R."/>
            <person name="Stieglmeier M."/>
            <person name="Klingl A."/>
            <person name="Woyke T."/>
            <person name="Ryan C.M."/>
            <person name="Banfield J.F."/>
        </authorList>
    </citation>
    <scope>NUCLEOTIDE SEQUENCE [LARGE SCALE GENOMIC DNA]</scope>
    <source>
        <strain evidence="6">CG11_big_fil_rev_8_21_14_0_20_43_10</strain>
    </source>
</reference>